<keyword evidence="2" id="KW-1185">Reference proteome</keyword>
<protein>
    <submittedName>
        <fullName evidence="1">Uncharacterized protein</fullName>
    </submittedName>
</protein>
<evidence type="ECO:0000313" key="2">
    <source>
        <dbReference type="Proteomes" id="UP001232725"/>
    </source>
</evidence>
<dbReference type="Proteomes" id="UP001232725">
    <property type="component" value="Unassembled WGS sequence"/>
</dbReference>
<name>A0ABT9IRM6_9MICC</name>
<sequence length="227" mass="24891">MEPRFMARRSDVAVLPPGQDDRFAGYGVVALPFSSGYLLALRHFPASTLGAGYDSLWMREPDGQWTILTTVPGDLACPRYFSSALRAAEQTEIRLHWHSPSVLVVSVAAPWDLSWELDLGTSAVSALMSAVCPVIPAGWWRGSLFSRVMGVMAGSLFAAGRMSLSGKTPNGNQYTMGPRRVWVIRDSRASLRGQDLGTPARLAVQDRLGDFWLPQRGLFMQGWAGFD</sequence>
<evidence type="ECO:0000313" key="1">
    <source>
        <dbReference type="EMBL" id="MDP5228256.1"/>
    </source>
</evidence>
<comment type="caution">
    <text evidence="1">The sequence shown here is derived from an EMBL/GenBank/DDBJ whole genome shotgun (WGS) entry which is preliminary data.</text>
</comment>
<dbReference type="RefSeq" id="WP_305997301.1">
    <property type="nucleotide sequence ID" value="NZ_JAVALS010000012.1"/>
</dbReference>
<dbReference type="EMBL" id="JAVALS010000012">
    <property type="protein sequence ID" value="MDP5228256.1"/>
    <property type="molecule type" value="Genomic_DNA"/>
</dbReference>
<gene>
    <name evidence="1" type="ORF">Q9R02_13915</name>
</gene>
<organism evidence="1 2">
    <name type="scientific">Arthrobacter horti</name>
    <dbReference type="NCBI Taxonomy" id="3068273"/>
    <lineage>
        <taxon>Bacteria</taxon>
        <taxon>Bacillati</taxon>
        <taxon>Actinomycetota</taxon>
        <taxon>Actinomycetes</taxon>
        <taxon>Micrococcales</taxon>
        <taxon>Micrococcaceae</taxon>
        <taxon>Arthrobacter</taxon>
    </lineage>
</organism>
<proteinExistence type="predicted"/>
<reference evidence="1 2" key="1">
    <citation type="submission" date="2023-08" db="EMBL/GenBank/DDBJ databases">
        <title>Arthrobacter horti sp. nov., isolated from forest soil.</title>
        <authorList>
            <person name="Park M."/>
        </authorList>
    </citation>
    <scope>NUCLEOTIDE SEQUENCE [LARGE SCALE GENOMIC DNA]</scope>
    <source>
        <strain evidence="1 2">YJM1</strain>
    </source>
</reference>
<accession>A0ABT9IRM6</accession>